<evidence type="ECO:0000256" key="3">
    <source>
        <dbReference type="ARBA" id="ARBA00022989"/>
    </source>
</evidence>
<dbReference type="GO" id="GO:0016020">
    <property type="term" value="C:membrane"/>
    <property type="evidence" value="ECO:0007669"/>
    <property type="project" value="UniProtKB-SubCell"/>
</dbReference>
<evidence type="ECO:0000313" key="8">
    <source>
        <dbReference type="Proteomes" id="UP000240357"/>
    </source>
</evidence>
<dbReference type="RefSeq" id="WP_106929197.1">
    <property type="nucleotide sequence ID" value="NZ_PYFT01000001.1"/>
</dbReference>
<keyword evidence="4 5" id="KW-0472">Membrane</keyword>
<feature type="transmembrane region" description="Helical" evidence="5">
    <location>
        <begin position="125"/>
        <end position="143"/>
    </location>
</feature>
<feature type="transmembrane region" description="Helical" evidence="5">
    <location>
        <begin position="228"/>
        <end position="246"/>
    </location>
</feature>
<feature type="transmembrane region" description="Helical" evidence="5">
    <location>
        <begin position="95"/>
        <end position="113"/>
    </location>
</feature>
<organism evidence="7 8">
    <name type="scientific">Adhaeribacter arboris</name>
    <dbReference type="NCBI Taxonomy" id="2072846"/>
    <lineage>
        <taxon>Bacteria</taxon>
        <taxon>Pseudomonadati</taxon>
        <taxon>Bacteroidota</taxon>
        <taxon>Cytophagia</taxon>
        <taxon>Cytophagales</taxon>
        <taxon>Hymenobacteraceae</taxon>
        <taxon>Adhaeribacter</taxon>
    </lineage>
</organism>
<dbReference type="Proteomes" id="UP000240357">
    <property type="component" value="Unassembled WGS sequence"/>
</dbReference>
<gene>
    <name evidence="7" type="ORF">AHMF7605_10890</name>
</gene>
<evidence type="ECO:0000256" key="2">
    <source>
        <dbReference type="ARBA" id="ARBA00022692"/>
    </source>
</evidence>
<protein>
    <recommendedName>
        <fullName evidence="6">O-antigen ligase-related domain-containing protein</fullName>
    </recommendedName>
</protein>
<evidence type="ECO:0000259" key="6">
    <source>
        <dbReference type="Pfam" id="PF04932"/>
    </source>
</evidence>
<dbReference type="EMBL" id="PYFT01000001">
    <property type="protein sequence ID" value="PSR53988.1"/>
    <property type="molecule type" value="Genomic_DNA"/>
</dbReference>
<feature type="transmembrane region" description="Helical" evidence="5">
    <location>
        <begin position="368"/>
        <end position="388"/>
    </location>
</feature>
<feature type="transmembrane region" description="Helical" evidence="5">
    <location>
        <begin position="180"/>
        <end position="197"/>
    </location>
</feature>
<accession>A0A2T2YEU9</accession>
<sequence>MYQIRQESLKSKLDWGYIITLFAIASVFLGSTLIKLDVSFFQLYPLRFFGFVGFFIIVFTSKKWADPFLQGFYRFSLFFLILGLVSIIWAPNVDIAIREFGILQTGIALSWLVVKYIDTEDKVEVLIKIWIIGAIFINLIGLYEVTHQQYLITTEVGDKIERLAMRVGFLAPRSIFVNQNNYAFFNSLTALVLFGKLMKRYRPFIWYAINAFSLLLSLYVLISSYSRAAISSFSLGVIFFVIFSVTTPNSYKSNLLKLGILLIITFIGIIVINDTLLDALINKLYLVVEKNEVTTDDARVNIYTKSLNYALDNMGFGMGPGSSLYPLEGIPPHNFFLQILVEYGLAILIGILFILYKAFNRIGRYQKVISNALPSILRSSILVFPLMAVGPSSIIGEGVFWLWLSFIIAYSSISYRKSQDLIQEATQKYVNLPGSLKPSVLQPK</sequence>
<name>A0A2T2YEU9_9BACT</name>
<feature type="transmembrane region" description="Helical" evidence="5">
    <location>
        <begin position="15"/>
        <end position="34"/>
    </location>
</feature>
<feature type="transmembrane region" description="Helical" evidence="5">
    <location>
        <begin position="40"/>
        <end position="59"/>
    </location>
</feature>
<proteinExistence type="predicted"/>
<evidence type="ECO:0000256" key="1">
    <source>
        <dbReference type="ARBA" id="ARBA00004141"/>
    </source>
</evidence>
<feature type="transmembrane region" description="Helical" evidence="5">
    <location>
        <begin position="204"/>
        <end position="222"/>
    </location>
</feature>
<feature type="transmembrane region" description="Helical" evidence="5">
    <location>
        <begin position="394"/>
        <end position="413"/>
    </location>
</feature>
<dbReference type="PANTHER" id="PTHR37422">
    <property type="entry name" value="TEICHURONIC ACID BIOSYNTHESIS PROTEIN TUAE"/>
    <property type="match status" value="1"/>
</dbReference>
<dbReference type="OrthoDB" id="892754at2"/>
<keyword evidence="8" id="KW-1185">Reference proteome</keyword>
<dbReference type="PANTHER" id="PTHR37422:SF23">
    <property type="entry name" value="TEICHURONIC ACID BIOSYNTHESIS PROTEIN TUAE"/>
    <property type="match status" value="1"/>
</dbReference>
<dbReference type="InterPro" id="IPR007016">
    <property type="entry name" value="O-antigen_ligase-rel_domated"/>
</dbReference>
<dbReference type="InterPro" id="IPR051533">
    <property type="entry name" value="WaaL-like"/>
</dbReference>
<feature type="transmembrane region" description="Helical" evidence="5">
    <location>
        <begin position="258"/>
        <end position="281"/>
    </location>
</feature>
<evidence type="ECO:0000313" key="7">
    <source>
        <dbReference type="EMBL" id="PSR53988.1"/>
    </source>
</evidence>
<feature type="domain" description="O-antigen ligase-related" evidence="6">
    <location>
        <begin position="213"/>
        <end position="349"/>
    </location>
</feature>
<feature type="transmembrane region" description="Helical" evidence="5">
    <location>
        <begin position="71"/>
        <end position="89"/>
    </location>
</feature>
<comment type="caution">
    <text evidence="7">The sequence shown here is derived from an EMBL/GenBank/DDBJ whole genome shotgun (WGS) entry which is preliminary data.</text>
</comment>
<evidence type="ECO:0000256" key="4">
    <source>
        <dbReference type="ARBA" id="ARBA00023136"/>
    </source>
</evidence>
<keyword evidence="2 5" id="KW-0812">Transmembrane</keyword>
<evidence type="ECO:0000256" key="5">
    <source>
        <dbReference type="SAM" id="Phobius"/>
    </source>
</evidence>
<feature type="transmembrane region" description="Helical" evidence="5">
    <location>
        <begin position="335"/>
        <end position="356"/>
    </location>
</feature>
<reference evidence="7 8" key="1">
    <citation type="submission" date="2018-03" db="EMBL/GenBank/DDBJ databases">
        <title>Adhaeribacter sp. HMF7605 Genome sequencing and assembly.</title>
        <authorList>
            <person name="Kang H."/>
            <person name="Kang J."/>
            <person name="Cha I."/>
            <person name="Kim H."/>
            <person name="Joh K."/>
        </authorList>
    </citation>
    <scope>NUCLEOTIDE SEQUENCE [LARGE SCALE GENOMIC DNA]</scope>
    <source>
        <strain evidence="7 8">HMF7605</strain>
    </source>
</reference>
<keyword evidence="3 5" id="KW-1133">Transmembrane helix</keyword>
<dbReference type="Pfam" id="PF04932">
    <property type="entry name" value="Wzy_C"/>
    <property type="match status" value="1"/>
</dbReference>
<comment type="subcellular location">
    <subcellularLocation>
        <location evidence="1">Membrane</location>
        <topology evidence="1">Multi-pass membrane protein</topology>
    </subcellularLocation>
</comment>
<dbReference type="AlphaFoldDB" id="A0A2T2YEU9"/>